<evidence type="ECO:0000313" key="2">
    <source>
        <dbReference type="EMBL" id="PSH67857.1"/>
    </source>
</evidence>
<feature type="transmembrane region" description="Helical" evidence="1">
    <location>
        <begin position="45"/>
        <end position="68"/>
    </location>
</feature>
<feature type="transmembrane region" description="Helical" evidence="1">
    <location>
        <begin position="105"/>
        <end position="132"/>
    </location>
</feature>
<evidence type="ECO:0000256" key="1">
    <source>
        <dbReference type="SAM" id="Phobius"/>
    </source>
</evidence>
<name>A0A2P7BN21_9HYPH</name>
<feature type="transmembrane region" description="Helical" evidence="1">
    <location>
        <begin position="74"/>
        <end position="93"/>
    </location>
</feature>
<reference evidence="3" key="1">
    <citation type="submission" date="2017-11" db="EMBL/GenBank/DDBJ databases">
        <authorList>
            <person name="Kuznetsova I."/>
            <person name="Sazanova A."/>
            <person name="Chirak E."/>
            <person name="Safronova V."/>
            <person name="Willems A."/>
        </authorList>
    </citation>
    <scope>NUCLEOTIDE SEQUENCE [LARGE SCALE GENOMIC DNA]</scope>
    <source>
        <strain evidence="3">STM 196</strain>
    </source>
</reference>
<feature type="transmembrane region" description="Helical" evidence="1">
    <location>
        <begin position="152"/>
        <end position="176"/>
    </location>
</feature>
<organism evidence="2 3">
    <name type="scientific">Phyllobacterium brassicacearum</name>
    <dbReference type="NCBI Taxonomy" id="314235"/>
    <lineage>
        <taxon>Bacteria</taxon>
        <taxon>Pseudomonadati</taxon>
        <taxon>Pseudomonadota</taxon>
        <taxon>Alphaproteobacteria</taxon>
        <taxon>Hyphomicrobiales</taxon>
        <taxon>Phyllobacteriaceae</taxon>
        <taxon>Phyllobacterium</taxon>
    </lineage>
</organism>
<gene>
    <name evidence="2" type="ORF">CU102_16780</name>
</gene>
<dbReference type="RefSeq" id="WP_106712242.1">
    <property type="nucleotide sequence ID" value="NZ_PGGO01000012.1"/>
</dbReference>
<protein>
    <recommendedName>
        <fullName evidence="4">Arginine/ornithine antiporter ArcD</fullName>
    </recommendedName>
</protein>
<feature type="transmembrane region" description="Helical" evidence="1">
    <location>
        <begin position="6"/>
        <end position="33"/>
    </location>
</feature>
<evidence type="ECO:0008006" key="4">
    <source>
        <dbReference type="Google" id="ProtNLM"/>
    </source>
</evidence>
<keyword evidence="1" id="KW-0472">Membrane</keyword>
<dbReference type="Proteomes" id="UP000241444">
    <property type="component" value="Unassembled WGS sequence"/>
</dbReference>
<dbReference type="EMBL" id="PGGO01000012">
    <property type="protein sequence ID" value="PSH67857.1"/>
    <property type="molecule type" value="Genomic_DNA"/>
</dbReference>
<feature type="transmembrane region" description="Helical" evidence="1">
    <location>
        <begin position="188"/>
        <end position="207"/>
    </location>
</feature>
<keyword evidence="1" id="KW-0812">Transmembrane</keyword>
<proteinExistence type="predicted"/>
<dbReference type="OrthoDB" id="8850092at2"/>
<evidence type="ECO:0000313" key="3">
    <source>
        <dbReference type="Proteomes" id="UP000241444"/>
    </source>
</evidence>
<accession>A0A2P7BN21</accession>
<comment type="caution">
    <text evidence="2">The sequence shown here is derived from an EMBL/GenBank/DDBJ whole genome shotgun (WGS) entry which is preliminary data.</text>
</comment>
<dbReference type="AlphaFoldDB" id="A0A2P7BN21"/>
<keyword evidence="1" id="KW-1133">Transmembrane helix</keyword>
<sequence>MNLMSPWLVLAGLGAFHGLNPAMGWLFAVALGLHRNSQRTVVLSLIPIALGHAVSIAVIALAVVLLGLVVDQRILEIAAGIILLGWAAYYAAYGHRHRVRIGMTTGMLGLGFWSFLMATAHGAGLMLVPVVIPLCLAASPANELTAAGSLPIALAAIGTHMAAMLAVILVIAVSVYGWLGLGYLRRGWINFDLIWIIALIITGVVLIA</sequence>
<keyword evidence="3" id="KW-1185">Reference proteome</keyword>